<protein>
    <submittedName>
        <fullName evidence="2">Helix-turn-helix domain-containing protein</fullName>
    </submittedName>
</protein>
<reference evidence="2 3" key="1">
    <citation type="submission" date="2019-12" db="EMBL/GenBank/DDBJ databases">
        <title>Nocardia macrotermitis sp. nov. and Nocardia aurantia sp. nov., isolated from the gut of the fungus growing-termite Macrotermes natalensis.</title>
        <authorList>
            <person name="Christine B."/>
            <person name="Rene B."/>
        </authorList>
    </citation>
    <scope>NUCLEOTIDE SEQUENCE [LARGE SCALE GENOMIC DNA]</scope>
    <source>
        <strain evidence="2 3">DSM 102126</strain>
    </source>
</reference>
<dbReference type="PROSITE" id="PS50943">
    <property type="entry name" value="HTH_CROC1"/>
    <property type="match status" value="1"/>
</dbReference>
<keyword evidence="3" id="KW-1185">Reference proteome</keyword>
<evidence type="ECO:0000259" key="1">
    <source>
        <dbReference type="PROSITE" id="PS50943"/>
    </source>
</evidence>
<dbReference type="AlphaFoldDB" id="A0A6I4VWI3"/>
<comment type="caution">
    <text evidence="2">The sequence shown here is derived from an EMBL/GenBank/DDBJ whole genome shotgun (WGS) entry which is preliminary data.</text>
</comment>
<dbReference type="InterPro" id="IPR010982">
    <property type="entry name" value="Lambda_DNA-bd_dom_sf"/>
</dbReference>
<evidence type="ECO:0000313" key="3">
    <source>
        <dbReference type="Proteomes" id="UP000431901"/>
    </source>
</evidence>
<feature type="domain" description="HTH cro/C1-type" evidence="1">
    <location>
        <begin position="18"/>
        <end position="72"/>
    </location>
</feature>
<dbReference type="InterPro" id="IPR043917">
    <property type="entry name" value="DUF5753"/>
</dbReference>
<dbReference type="InterPro" id="IPR001387">
    <property type="entry name" value="Cro/C1-type_HTH"/>
</dbReference>
<dbReference type="GO" id="GO:0003677">
    <property type="term" value="F:DNA binding"/>
    <property type="evidence" value="ECO:0007669"/>
    <property type="project" value="InterPro"/>
</dbReference>
<accession>A0A6I4VWI3</accession>
<proteinExistence type="predicted"/>
<dbReference type="OrthoDB" id="5177725at2"/>
<name>A0A6I4VWI3_9ACTN</name>
<organism evidence="2 3">
    <name type="scientific">Actinomadura rayongensis</name>
    <dbReference type="NCBI Taxonomy" id="1429076"/>
    <lineage>
        <taxon>Bacteria</taxon>
        <taxon>Bacillati</taxon>
        <taxon>Actinomycetota</taxon>
        <taxon>Actinomycetes</taxon>
        <taxon>Streptosporangiales</taxon>
        <taxon>Thermomonosporaceae</taxon>
        <taxon>Actinomadura</taxon>
    </lineage>
</organism>
<sequence>MSSSRGPTVRQRRLGIELRRLREARSLTGDEVAVRLSWSTAKVSRLENARTGARVGDVAALLELYGVAGAQRDELMTLAEDAAEKGWWEDFPSIGADYAQLIALEADASRAYCWENLVVPGLLQTEAYARAVIRGWEVVATIPPAELERLTQVRMLRQQVLRGPRPLALDVVLDESVLRRRIHGPAVMAEQIEHLARAARERHVSLRVLPLDRDHRILGSSFTLLEFADQYYVPFPDVVHTESLTFSYLTSEAETHRYRLAYERMSAEALDARDSLEVLAEMTEWWRRAD</sequence>
<dbReference type="SUPFAM" id="SSF47413">
    <property type="entry name" value="lambda repressor-like DNA-binding domains"/>
    <property type="match status" value="1"/>
</dbReference>
<dbReference type="Gene3D" id="1.10.260.40">
    <property type="entry name" value="lambda repressor-like DNA-binding domains"/>
    <property type="match status" value="1"/>
</dbReference>
<dbReference type="Proteomes" id="UP000431901">
    <property type="component" value="Unassembled WGS sequence"/>
</dbReference>
<evidence type="ECO:0000313" key="2">
    <source>
        <dbReference type="EMBL" id="MXQ62679.1"/>
    </source>
</evidence>
<dbReference type="RefSeq" id="WP_161100940.1">
    <property type="nucleotide sequence ID" value="NZ_JBHLYI010000009.1"/>
</dbReference>
<gene>
    <name evidence="2" type="ORF">GQ466_01370</name>
</gene>
<dbReference type="Pfam" id="PF13560">
    <property type="entry name" value="HTH_31"/>
    <property type="match status" value="1"/>
</dbReference>
<dbReference type="EMBL" id="WUTW01000001">
    <property type="protein sequence ID" value="MXQ62679.1"/>
    <property type="molecule type" value="Genomic_DNA"/>
</dbReference>
<dbReference type="Pfam" id="PF19054">
    <property type="entry name" value="DUF5753"/>
    <property type="match status" value="1"/>
</dbReference>
<dbReference type="SMART" id="SM00530">
    <property type="entry name" value="HTH_XRE"/>
    <property type="match status" value="1"/>
</dbReference>
<dbReference type="CDD" id="cd00093">
    <property type="entry name" value="HTH_XRE"/>
    <property type="match status" value="1"/>
</dbReference>